<feature type="transmembrane region" description="Helical" evidence="2">
    <location>
        <begin position="1014"/>
        <end position="1041"/>
    </location>
</feature>
<protein>
    <submittedName>
        <fullName evidence="3">AcrB/AcrD/AcrF family protein</fullName>
    </submittedName>
</protein>
<dbReference type="RefSeq" id="WP_107368274.1">
    <property type="nucleotide sequence ID" value="NZ_PZDS01000003.1"/>
</dbReference>
<keyword evidence="2" id="KW-0812">Transmembrane</keyword>
<dbReference type="Pfam" id="PF00873">
    <property type="entry name" value="ACR_tran"/>
    <property type="match status" value="2"/>
</dbReference>
<dbReference type="Gene3D" id="3.30.2090.10">
    <property type="entry name" value="Multidrug efflux transporter AcrB TolC docking domain, DN and DC subdomains"/>
    <property type="match status" value="3"/>
</dbReference>
<feature type="transmembrane region" description="Helical" evidence="2">
    <location>
        <begin position="470"/>
        <end position="490"/>
    </location>
</feature>
<gene>
    <name evidence="3" type="ORF">GLV84_06995</name>
</gene>
<keyword evidence="2" id="KW-0472">Membrane</keyword>
<dbReference type="Gene3D" id="3.30.70.1430">
    <property type="entry name" value="Multidrug efflux transporter AcrB pore domain"/>
    <property type="match status" value="2"/>
</dbReference>
<dbReference type="PRINTS" id="PR00702">
    <property type="entry name" value="ACRIFLAVINRP"/>
</dbReference>
<feature type="transmembrane region" description="Helical" evidence="2">
    <location>
        <begin position="422"/>
        <end position="443"/>
    </location>
</feature>
<sequence length="1053" mass="114474">MIKKLIDFSLSNQFAIMLMVLLVILGGVYSSFKMKLELLPDTEPPMMTITTTMPGATPETVMKEVSNPIDEEIRGMADVTSVKTESLSNASLITVKFDDQTDLDKAEQELQKTLQKMSLPDGVKDPEIKRNSMYAFPVVAYSFINQHNDVKATTKAVEDELIPKLQEIKGVQRATVNGQTSRQATITFNDQKLQEVGLNQQQVSDYIKNASKETPLGLFQFGNTEKSVVIDGQFTSMDALENLEIPLAIASQPPSSMGQSDNKNQGQSENGTNSPPMVASQGGNNSSPQETVPLKSLATIKLQDERKSISKTNGKDAVDVQIVKAQDANTVAVANEVDQTIKDFVKTQDNLKTVKIMDTAKPIKDALSTMIEKALLGAIVAIIVILLFLRNIKMTAISVVSIPLSILIAMVALKLMDVSLNILTLGALTVAVGRVIDDAIVVIENIYRRLAKKDEKLTGDPLIIQATKEVFIPIMSSTIVTIVVFLPLAFVTGSVGEMFRPFAYAVTFSLLASLLVSITIVPVLGSVFFKNGLRKQPKHHLGKLGQGYRRVLSWSLNHKWIVIILSTLLLIGSVVLGSMKIGTSFISTGEDKFMALTYKPKPGETKDDVLKNAEQVQKYLNHKPHVRNVQYSVGGPSPADPTGSTNSTALMVEYDSDTPNFKTEPERVLKHIASYHHAGDWQNLDMSTGTGSNQLEVQVTGPSTEAIKGTVKKVEQRMAQVKGLTNVKSDLTETYAQYEVKIDQQRASENGITAGQLALLLNQNIPDMTISKIKADRQTYDVVVKQNKETQWTQKKLENTPIPSPQNPNLKLSDIAQLHQTTTPNALVKEKGDYTSTITANFSGKDVGTITQEVSQKLSKMDTPHNVKTQVGGTNDDITEAFSQLLLAMGAAIIIVYLVLVLTFKGGLAPFTILFSLPYTVIGVVIALIATGETLSVPSMIGLLMLIGIVVTNAIVLIDRVINNEKSGMPMQAALIEAGGTRIRPILMTAIATIGALVPLLFGQNSSVLISKGLAATVIGGLLSSTLLTLIVVPVIYEILFTLKNKFTRKKAN</sequence>
<dbReference type="Gene3D" id="1.20.1640.10">
    <property type="entry name" value="Multidrug efflux transporter AcrB transmembrane domain"/>
    <property type="match status" value="3"/>
</dbReference>
<dbReference type="EMBL" id="WMFL01000079">
    <property type="protein sequence ID" value="NJI02569.1"/>
    <property type="molecule type" value="Genomic_DNA"/>
</dbReference>
<dbReference type="SUPFAM" id="SSF82693">
    <property type="entry name" value="Multidrug efflux transporter AcrB pore domain, PN1, PN2, PC1 and PC2 subdomains"/>
    <property type="match status" value="2"/>
</dbReference>
<dbReference type="SUPFAM" id="SSF82866">
    <property type="entry name" value="Multidrug efflux transporter AcrB transmembrane domain"/>
    <property type="match status" value="2"/>
</dbReference>
<feature type="compositionally biased region" description="Polar residues" evidence="1">
    <location>
        <begin position="252"/>
        <end position="290"/>
    </location>
</feature>
<dbReference type="InterPro" id="IPR027463">
    <property type="entry name" value="AcrB_DN_DC_subdom"/>
</dbReference>
<feature type="transmembrane region" description="Helical" evidence="2">
    <location>
        <begin position="911"/>
        <end position="929"/>
    </location>
</feature>
<feature type="transmembrane region" description="Helical" evidence="2">
    <location>
        <begin position="502"/>
        <end position="529"/>
    </location>
</feature>
<feature type="region of interest" description="Disordered" evidence="1">
    <location>
        <begin position="251"/>
        <end position="291"/>
    </location>
</feature>
<dbReference type="Proteomes" id="UP000646308">
    <property type="component" value="Unassembled WGS sequence"/>
</dbReference>
<feature type="transmembrane region" description="Helical" evidence="2">
    <location>
        <begin position="885"/>
        <end position="904"/>
    </location>
</feature>
<evidence type="ECO:0000256" key="2">
    <source>
        <dbReference type="SAM" id="Phobius"/>
    </source>
</evidence>
<organism evidence="3 4">
    <name type="scientific">Staphylococcus agnetis</name>
    <dbReference type="NCBI Taxonomy" id="985762"/>
    <lineage>
        <taxon>Bacteria</taxon>
        <taxon>Bacillati</taxon>
        <taxon>Bacillota</taxon>
        <taxon>Bacilli</taxon>
        <taxon>Bacillales</taxon>
        <taxon>Staphylococcaceae</taxon>
        <taxon>Staphylococcus</taxon>
    </lineage>
</organism>
<dbReference type="AlphaFoldDB" id="A0A2T4MHW5"/>
<name>A0A2T4MHW5_9STAP</name>
<feature type="transmembrane region" description="Helical" evidence="2">
    <location>
        <begin position="12"/>
        <end position="32"/>
    </location>
</feature>
<dbReference type="Gene3D" id="3.30.70.1320">
    <property type="entry name" value="Multidrug efflux transporter AcrB pore domain like"/>
    <property type="match status" value="2"/>
</dbReference>
<proteinExistence type="predicted"/>
<comment type="caution">
    <text evidence="3">The sequence shown here is derived from an EMBL/GenBank/DDBJ whole genome shotgun (WGS) entry which is preliminary data.</text>
</comment>
<feature type="transmembrane region" description="Helical" evidence="2">
    <location>
        <begin position="396"/>
        <end position="416"/>
    </location>
</feature>
<keyword evidence="2" id="KW-1133">Transmembrane helix</keyword>
<dbReference type="GO" id="GO:0042910">
    <property type="term" value="F:xenobiotic transmembrane transporter activity"/>
    <property type="evidence" value="ECO:0007669"/>
    <property type="project" value="TreeGrafter"/>
</dbReference>
<dbReference type="SUPFAM" id="SSF82714">
    <property type="entry name" value="Multidrug efflux transporter AcrB TolC docking domain, DN and DC subdomains"/>
    <property type="match status" value="2"/>
</dbReference>
<dbReference type="Gene3D" id="3.30.70.1440">
    <property type="entry name" value="Multidrug efflux transporter AcrB pore domain"/>
    <property type="match status" value="1"/>
</dbReference>
<reference evidence="3" key="1">
    <citation type="submission" date="2019-11" db="EMBL/GenBank/DDBJ databases">
        <title>Whole genome comparisons of Staphylococcus agnetis isolates from cattle and chickens.</title>
        <authorList>
            <person name="Rhoads D."/>
            <person name="Shwani A."/>
            <person name="Adkins P."/>
            <person name="Calcutt M."/>
            <person name="Middleton J."/>
        </authorList>
    </citation>
    <scope>NUCLEOTIDE SEQUENCE</scope>
    <source>
        <strain evidence="3">1387</strain>
    </source>
</reference>
<evidence type="ECO:0000313" key="4">
    <source>
        <dbReference type="Proteomes" id="UP000646308"/>
    </source>
</evidence>
<dbReference type="PANTHER" id="PTHR32063">
    <property type="match status" value="1"/>
</dbReference>
<evidence type="ECO:0000313" key="3">
    <source>
        <dbReference type="EMBL" id="NJI02569.1"/>
    </source>
</evidence>
<dbReference type="GO" id="GO:0005886">
    <property type="term" value="C:plasma membrane"/>
    <property type="evidence" value="ECO:0007669"/>
    <property type="project" value="TreeGrafter"/>
</dbReference>
<feature type="transmembrane region" description="Helical" evidence="2">
    <location>
        <begin position="983"/>
        <end position="1002"/>
    </location>
</feature>
<evidence type="ECO:0000256" key="1">
    <source>
        <dbReference type="SAM" id="MobiDB-lite"/>
    </source>
</evidence>
<dbReference type="InterPro" id="IPR001036">
    <property type="entry name" value="Acrflvin-R"/>
</dbReference>
<feature type="transmembrane region" description="Helical" evidence="2">
    <location>
        <begin position="560"/>
        <end position="579"/>
    </location>
</feature>
<accession>A0A2T4MHW5</accession>
<dbReference type="PANTHER" id="PTHR32063:SF0">
    <property type="entry name" value="SWARMING MOTILITY PROTEIN SWRC"/>
    <property type="match status" value="1"/>
</dbReference>
<feature type="transmembrane region" description="Helical" evidence="2">
    <location>
        <begin position="941"/>
        <end position="962"/>
    </location>
</feature>
<feature type="transmembrane region" description="Helical" evidence="2">
    <location>
        <begin position="370"/>
        <end position="389"/>
    </location>
</feature>